<evidence type="ECO:0000313" key="3">
    <source>
        <dbReference type="EMBL" id="OFW56827.1"/>
    </source>
</evidence>
<keyword evidence="2" id="KW-0812">Transmembrane</keyword>
<proteinExistence type="predicted"/>
<feature type="region of interest" description="Disordered" evidence="1">
    <location>
        <begin position="15"/>
        <end position="34"/>
    </location>
</feature>
<feature type="compositionally biased region" description="Gly residues" evidence="1">
    <location>
        <begin position="87"/>
        <end position="100"/>
    </location>
</feature>
<protein>
    <submittedName>
        <fullName evidence="3">Uncharacterized protein</fullName>
    </submittedName>
</protein>
<comment type="caution">
    <text evidence="3">The sequence shown here is derived from an EMBL/GenBank/DDBJ whole genome shotgun (WGS) entry which is preliminary data.</text>
</comment>
<keyword evidence="2" id="KW-1133">Transmembrane helix</keyword>
<gene>
    <name evidence="3" type="ORF">A2Y75_06590</name>
</gene>
<feature type="region of interest" description="Disordered" evidence="1">
    <location>
        <begin position="80"/>
        <end position="100"/>
    </location>
</feature>
<dbReference type="AlphaFoldDB" id="A0A1F2WJ02"/>
<organism evidence="3 4">
    <name type="scientific">Candidatus Solincola sediminis</name>
    <dbReference type="NCBI Taxonomy" id="1797199"/>
    <lineage>
        <taxon>Bacteria</taxon>
        <taxon>Bacillati</taxon>
        <taxon>Actinomycetota</taxon>
        <taxon>Candidatus Geothermincolia</taxon>
        <taxon>Candidatus Geothermincolales</taxon>
        <taxon>Candidatus Geothermincolaceae</taxon>
        <taxon>Candidatus Solincola</taxon>
    </lineage>
</organism>
<name>A0A1F2WJ02_9ACTN</name>
<feature type="transmembrane region" description="Helical" evidence="2">
    <location>
        <begin position="56"/>
        <end position="74"/>
    </location>
</feature>
<dbReference type="Proteomes" id="UP000177876">
    <property type="component" value="Unassembled WGS sequence"/>
</dbReference>
<dbReference type="EMBL" id="MELK01000040">
    <property type="protein sequence ID" value="OFW56827.1"/>
    <property type="molecule type" value="Genomic_DNA"/>
</dbReference>
<accession>A0A1F2WJ02</accession>
<sequence>MVTLRLDSARLAASPLKQMTRSEPKARPEPMATTIRKTPVLSAIDARKSPATSSRVVFPFIILCAFPFGVITFYERMLTPASDKTGNRGGTGLKGLGVGP</sequence>
<reference evidence="3 4" key="1">
    <citation type="journal article" date="2016" name="Nat. Commun.">
        <title>Thousands of microbial genomes shed light on interconnected biogeochemical processes in an aquifer system.</title>
        <authorList>
            <person name="Anantharaman K."/>
            <person name="Brown C.T."/>
            <person name="Hug L.A."/>
            <person name="Sharon I."/>
            <person name="Castelle C.J."/>
            <person name="Probst A.J."/>
            <person name="Thomas B.C."/>
            <person name="Singh A."/>
            <person name="Wilkins M.J."/>
            <person name="Karaoz U."/>
            <person name="Brodie E.L."/>
            <person name="Williams K.H."/>
            <person name="Hubbard S.S."/>
            <person name="Banfield J.F."/>
        </authorList>
    </citation>
    <scope>NUCLEOTIDE SEQUENCE [LARGE SCALE GENOMIC DNA]</scope>
</reference>
<evidence type="ECO:0000256" key="2">
    <source>
        <dbReference type="SAM" id="Phobius"/>
    </source>
</evidence>
<keyword evidence="2" id="KW-0472">Membrane</keyword>
<evidence type="ECO:0000313" key="4">
    <source>
        <dbReference type="Proteomes" id="UP000177876"/>
    </source>
</evidence>
<dbReference type="STRING" id="1797197.A2Y75_06590"/>
<evidence type="ECO:0000256" key="1">
    <source>
        <dbReference type="SAM" id="MobiDB-lite"/>
    </source>
</evidence>